<keyword evidence="5" id="KW-1185">Reference proteome</keyword>
<feature type="region of interest" description="Disordered" evidence="2">
    <location>
        <begin position="567"/>
        <end position="594"/>
    </location>
</feature>
<feature type="coiled-coil region" evidence="1">
    <location>
        <begin position="438"/>
        <end position="472"/>
    </location>
</feature>
<evidence type="ECO:0000256" key="1">
    <source>
        <dbReference type="SAM" id="Coils"/>
    </source>
</evidence>
<sequence>MGKKKSASTSDAAKVSRDWSASAISSRDINKLRNLGFISGSEEDIRLPGAVTRPKPPKGFTVMFVAFLFRGLSLPAHEFLRSLLFFYGIQLWQLAPNSILHLSIFITVCEAFLGIDPHWGLWRKIFYVKRHNDNNAPPVVGGVGFVVRQDVDYLDYPMKESVQGWRNKWFYLRDPAVSGQRLNLPPFEDKLVAKPKKSWQNALSPEERVIADKLFDQVVALKNTGGLTMCGTEVPAVAQCYPPILESGVEPEDDNDNSEETEDAQHPLEDSDVREEEATEDDAFLRSRRRKQIHEEFITTAESSPSGQDNDAAEAATPPPARAATTSFFALEDDLDFSDDDDEVPLAKRAKSTLGRKAPVQEPKPSPAKSTPPSRMTVEKIPVSRVFPAGSAPASSAARDHPIYATVDAVVDFAEQFTRLEADNAQLRKTVKSSADQVLEANRLASDAKKENALLKEEVSRLKQQMKDEQDARRAAAVAVDKKEGILHESIKDLLEVADITVTRRHQLREDSTADALSLAAESNVQVLGLLKKTKGGLSSLYSMIFPKMKQDKTLDKMEASFLVDPSEPVEIPSSSSRAELFPNPSSNDESSLVRRLRDQVSNLDRDITSLRAMAALVKKKGEIATAIEQYALDGLYVATESLGFVVLDATEENKKIHEEVEAMTDVAHPKHDLWLHRPKAVVMAKFKYRVGKAHYYFDKFHAHLMMVWNTLFPLDQAPETLSALFTRFKSPERIRQLVRKELLAGAELAFASILACHPSLDLGAVANTERDLGQYYDIARGPAHTIVSRMESCLEKDLKAHWDRGARS</sequence>
<gene>
    <name evidence="4" type="ORF">QYE76_051745</name>
</gene>
<keyword evidence="1" id="KW-0175">Coiled coil</keyword>
<feature type="compositionally biased region" description="Acidic residues" evidence="2">
    <location>
        <begin position="249"/>
        <end position="262"/>
    </location>
</feature>
<dbReference type="Proteomes" id="UP001231189">
    <property type="component" value="Unassembled WGS sequence"/>
</dbReference>
<proteinExistence type="predicted"/>
<comment type="caution">
    <text evidence="4">The sequence shown here is derived from an EMBL/GenBank/DDBJ whole genome shotgun (WGS) entry which is preliminary data.</text>
</comment>
<feature type="compositionally biased region" description="Low complexity" evidence="2">
    <location>
        <begin position="567"/>
        <end position="577"/>
    </location>
</feature>
<dbReference type="Pfam" id="PF04195">
    <property type="entry name" value="Transposase_28"/>
    <property type="match status" value="1"/>
</dbReference>
<accession>A0AAD8SSN1</accession>
<evidence type="ECO:0000256" key="2">
    <source>
        <dbReference type="SAM" id="MobiDB-lite"/>
    </source>
</evidence>
<organism evidence="4 5">
    <name type="scientific">Lolium multiflorum</name>
    <name type="common">Italian ryegrass</name>
    <name type="synonym">Lolium perenne subsp. multiflorum</name>
    <dbReference type="NCBI Taxonomy" id="4521"/>
    <lineage>
        <taxon>Eukaryota</taxon>
        <taxon>Viridiplantae</taxon>
        <taxon>Streptophyta</taxon>
        <taxon>Embryophyta</taxon>
        <taxon>Tracheophyta</taxon>
        <taxon>Spermatophyta</taxon>
        <taxon>Magnoliopsida</taxon>
        <taxon>Liliopsida</taxon>
        <taxon>Poales</taxon>
        <taxon>Poaceae</taxon>
        <taxon>BOP clade</taxon>
        <taxon>Pooideae</taxon>
        <taxon>Poodae</taxon>
        <taxon>Poeae</taxon>
        <taxon>Poeae Chloroplast Group 2 (Poeae type)</taxon>
        <taxon>Loliodinae</taxon>
        <taxon>Loliinae</taxon>
        <taxon>Lolium</taxon>
    </lineage>
</organism>
<feature type="compositionally biased region" description="Acidic residues" evidence="2">
    <location>
        <begin position="272"/>
        <end position="282"/>
    </location>
</feature>
<protein>
    <recommendedName>
        <fullName evidence="3">Transposase (putative) gypsy type domain-containing protein</fullName>
    </recommendedName>
</protein>
<feature type="domain" description="Transposase (putative) gypsy type" evidence="3">
    <location>
        <begin position="62"/>
        <end position="129"/>
    </location>
</feature>
<evidence type="ECO:0000313" key="4">
    <source>
        <dbReference type="EMBL" id="KAK1663586.1"/>
    </source>
</evidence>
<feature type="region of interest" description="Disordered" evidence="2">
    <location>
        <begin position="349"/>
        <end position="377"/>
    </location>
</feature>
<dbReference type="PANTHER" id="PTHR33026:SF7">
    <property type="entry name" value="OS03G0100275 PROTEIN"/>
    <property type="match status" value="1"/>
</dbReference>
<evidence type="ECO:0000259" key="3">
    <source>
        <dbReference type="Pfam" id="PF04195"/>
    </source>
</evidence>
<feature type="compositionally biased region" description="Polar residues" evidence="2">
    <location>
        <begin position="300"/>
        <end position="309"/>
    </location>
</feature>
<evidence type="ECO:0000313" key="5">
    <source>
        <dbReference type="Proteomes" id="UP001231189"/>
    </source>
</evidence>
<dbReference type="AlphaFoldDB" id="A0AAD8SSN1"/>
<dbReference type="InterPro" id="IPR007321">
    <property type="entry name" value="Transposase_28"/>
</dbReference>
<dbReference type="EMBL" id="JAUUTY010000003">
    <property type="protein sequence ID" value="KAK1663586.1"/>
    <property type="molecule type" value="Genomic_DNA"/>
</dbReference>
<name>A0AAD8SSN1_LOLMU</name>
<reference evidence="4" key="1">
    <citation type="submission" date="2023-07" db="EMBL/GenBank/DDBJ databases">
        <title>A chromosome-level genome assembly of Lolium multiflorum.</title>
        <authorList>
            <person name="Chen Y."/>
            <person name="Copetti D."/>
            <person name="Kolliker R."/>
            <person name="Studer B."/>
        </authorList>
    </citation>
    <scope>NUCLEOTIDE SEQUENCE</scope>
    <source>
        <strain evidence="4">02402/16</strain>
        <tissue evidence="4">Leaf</tissue>
    </source>
</reference>
<feature type="region of interest" description="Disordered" evidence="2">
    <location>
        <begin position="1"/>
        <end position="20"/>
    </location>
</feature>
<feature type="region of interest" description="Disordered" evidence="2">
    <location>
        <begin position="246"/>
        <end position="321"/>
    </location>
</feature>
<dbReference type="PANTHER" id="PTHR33026">
    <property type="entry name" value="OS06G0360600 PROTEIN"/>
    <property type="match status" value="1"/>
</dbReference>